<evidence type="ECO:0000313" key="2">
    <source>
        <dbReference type="Proteomes" id="UP000186601"/>
    </source>
</evidence>
<protein>
    <submittedName>
        <fullName evidence="1">Uncharacterized protein</fullName>
    </submittedName>
</protein>
<sequence>MNGTERRIRIAAILDPYLITEKQNKTIGVLSRYSADKARNLLARRSRLDCCHCPSASQIYPFLEAFVDLNFASPVPCPITWNAALSGRPGPSRELESQDWRRVRTGETLLDELVFREHGDMLRGANDA</sequence>
<accession>A0A2R6PGN1</accession>
<reference evidence="1 2" key="1">
    <citation type="submission" date="2018-02" db="EMBL/GenBank/DDBJ databases">
        <title>Genome sequence of the basidiomycete white-rot fungus Phlebia centrifuga.</title>
        <authorList>
            <person name="Granchi Z."/>
            <person name="Peng M."/>
            <person name="de Vries R.P."/>
            <person name="Hilden K."/>
            <person name="Makela M.R."/>
            <person name="Grigoriev I."/>
            <person name="Riley R."/>
        </authorList>
    </citation>
    <scope>NUCLEOTIDE SEQUENCE [LARGE SCALE GENOMIC DNA]</scope>
    <source>
        <strain evidence="1 2">FBCC195</strain>
    </source>
</reference>
<organism evidence="1 2">
    <name type="scientific">Hermanssonia centrifuga</name>
    <dbReference type="NCBI Taxonomy" id="98765"/>
    <lineage>
        <taxon>Eukaryota</taxon>
        <taxon>Fungi</taxon>
        <taxon>Dikarya</taxon>
        <taxon>Basidiomycota</taxon>
        <taxon>Agaricomycotina</taxon>
        <taxon>Agaricomycetes</taxon>
        <taxon>Polyporales</taxon>
        <taxon>Meruliaceae</taxon>
        <taxon>Hermanssonia</taxon>
    </lineage>
</organism>
<comment type="caution">
    <text evidence="1">The sequence shown here is derived from an EMBL/GenBank/DDBJ whole genome shotgun (WGS) entry which is preliminary data.</text>
</comment>
<proteinExistence type="predicted"/>
<dbReference type="Proteomes" id="UP000186601">
    <property type="component" value="Unassembled WGS sequence"/>
</dbReference>
<keyword evidence="2" id="KW-1185">Reference proteome</keyword>
<dbReference type="EMBL" id="MLYV02000494">
    <property type="protein sequence ID" value="PSR90565.1"/>
    <property type="molecule type" value="Genomic_DNA"/>
</dbReference>
<dbReference type="AlphaFoldDB" id="A0A2R6PGN1"/>
<evidence type="ECO:0000313" key="1">
    <source>
        <dbReference type="EMBL" id="PSR90565.1"/>
    </source>
</evidence>
<gene>
    <name evidence="1" type="ORF">PHLCEN_2v4858</name>
</gene>
<name>A0A2R6PGN1_9APHY</name>